<feature type="region of interest" description="Disordered" evidence="1">
    <location>
        <begin position="1"/>
        <end position="21"/>
    </location>
</feature>
<proteinExistence type="predicted"/>
<gene>
    <name evidence="2" type="ORF">CBR_g652</name>
</gene>
<protein>
    <submittedName>
        <fullName evidence="2">Uncharacterized protein</fullName>
    </submittedName>
</protein>
<name>A0A388KBT3_CHABU</name>
<sequence>MVLSHRAPELTSGTGPRSLELRPGTEVWNWTQRSGTSHIGLELPQRPGTQVRNWPQTLKLRAGTEVPILRSGTGDN</sequence>
<keyword evidence="3" id="KW-1185">Reference proteome</keyword>
<dbReference type="Gramene" id="GBG67522">
    <property type="protein sequence ID" value="GBG67522"/>
    <property type="gene ID" value="CBR_g652"/>
</dbReference>
<comment type="caution">
    <text evidence="2">The sequence shown here is derived from an EMBL/GenBank/DDBJ whole genome shotgun (WGS) entry which is preliminary data.</text>
</comment>
<evidence type="ECO:0000256" key="1">
    <source>
        <dbReference type="SAM" id="MobiDB-lite"/>
    </source>
</evidence>
<organism evidence="2 3">
    <name type="scientific">Chara braunii</name>
    <name type="common">Braun's stonewort</name>
    <dbReference type="NCBI Taxonomy" id="69332"/>
    <lineage>
        <taxon>Eukaryota</taxon>
        <taxon>Viridiplantae</taxon>
        <taxon>Streptophyta</taxon>
        <taxon>Charophyceae</taxon>
        <taxon>Charales</taxon>
        <taxon>Characeae</taxon>
        <taxon>Chara</taxon>
    </lineage>
</organism>
<dbReference type="Proteomes" id="UP000265515">
    <property type="component" value="Unassembled WGS sequence"/>
</dbReference>
<reference evidence="2 3" key="1">
    <citation type="journal article" date="2018" name="Cell">
        <title>The Chara Genome: Secondary Complexity and Implications for Plant Terrestrialization.</title>
        <authorList>
            <person name="Nishiyama T."/>
            <person name="Sakayama H."/>
            <person name="Vries J.D."/>
            <person name="Buschmann H."/>
            <person name="Saint-Marcoux D."/>
            <person name="Ullrich K.K."/>
            <person name="Haas F.B."/>
            <person name="Vanderstraeten L."/>
            <person name="Becker D."/>
            <person name="Lang D."/>
            <person name="Vosolsobe S."/>
            <person name="Rombauts S."/>
            <person name="Wilhelmsson P.K.I."/>
            <person name="Janitza P."/>
            <person name="Kern R."/>
            <person name="Heyl A."/>
            <person name="Rumpler F."/>
            <person name="Villalobos L.I.A.C."/>
            <person name="Clay J.M."/>
            <person name="Skokan R."/>
            <person name="Toyoda A."/>
            <person name="Suzuki Y."/>
            <person name="Kagoshima H."/>
            <person name="Schijlen E."/>
            <person name="Tajeshwar N."/>
            <person name="Catarino B."/>
            <person name="Hetherington A.J."/>
            <person name="Saltykova A."/>
            <person name="Bonnot C."/>
            <person name="Breuninger H."/>
            <person name="Symeonidi A."/>
            <person name="Radhakrishnan G.V."/>
            <person name="Van Nieuwerburgh F."/>
            <person name="Deforce D."/>
            <person name="Chang C."/>
            <person name="Karol K.G."/>
            <person name="Hedrich R."/>
            <person name="Ulvskov P."/>
            <person name="Glockner G."/>
            <person name="Delwiche C.F."/>
            <person name="Petrasek J."/>
            <person name="Van de Peer Y."/>
            <person name="Friml J."/>
            <person name="Beilby M."/>
            <person name="Dolan L."/>
            <person name="Kohara Y."/>
            <person name="Sugano S."/>
            <person name="Fujiyama A."/>
            <person name="Delaux P.-M."/>
            <person name="Quint M."/>
            <person name="TheiBen G."/>
            <person name="Hagemann M."/>
            <person name="Harholt J."/>
            <person name="Dunand C."/>
            <person name="Zachgo S."/>
            <person name="Langdale J."/>
            <person name="Maumus F."/>
            <person name="Straeten D.V.D."/>
            <person name="Gould S.B."/>
            <person name="Rensing S.A."/>
        </authorList>
    </citation>
    <scope>NUCLEOTIDE SEQUENCE [LARGE SCALE GENOMIC DNA]</scope>
    <source>
        <strain evidence="2 3">S276</strain>
    </source>
</reference>
<accession>A0A388KBT3</accession>
<dbReference type="EMBL" id="BFEA01000088">
    <property type="protein sequence ID" value="GBG67522.1"/>
    <property type="molecule type" value="Genomic_DNA"/>
</dbReference>
<evidence type="ECO:0000313" key="3">
    <source>
        <dbReference type="Proteomes" id="UP000265515"/>
    </source>
</evidence>
<evidence type="ECO:0000313" key="2">
    <source>
        <dbReference type="EMBL" id="GBG67522.1"/>
    </source>
</evidence>
<dbReference type="AlphaFoldDB" id="A0A388KBT3"/>